<dbReference type="InterPro" id="IPR036047">
    <property type="entry name" value="F-box-like_dom_sf"/>
</dbReference>
<dbReference type="InterPro" id="IPR032675">
    <property type="entry name" value="LRR_dom_sf"/>
</dbReference>
<sequence>MSSLNLTNPPTLAQLEDARVKLKTHEDAAGQLQRRIQEAEEVLAQLIKDSKCAIAAMDLEKKKLESEIEWTRAFISPIRRLPDDILREIFWHNFDAHPCCAWVLAAVCSLWRRLVLKMPRMWSKVRLVTTPNSSPDTIRLWLERSGPVVPLDIEIFLHVAVSSVKRSRSPTIHWSPPLGPVEWNNPFHNAIVHLPAPLTPPLNHDGPGVITPPPHHWIPSYVARSPSRSPSSSGSRTNSHWGHIAMYYLTEQMSRWQRFVFRFDKQFTSIGALKSINGDAPLLEEFEVSCAEPLAYANDWPWMPSVTKASPDSLPRLRSVTIQYLPFKWSSPMLGPNLQSITLRSLPNFQTYIDRLLYVVASNPQLQELSLHLQNAQPAVLPLNPTTLPELKKLSIGGHFNIAALLESLTLPGLESLTLDVDPRESLEETITSLLARSNSPPLIHLSLSFNLQPLYYAGGGPVPWNFLTGLNNLRELQIGYLSFESILSALAVPDEDQNQWICPNLTHLALKNCHPHGDGIAKLVLMVDSRNPLNGSTNTHTTAWGGTPARLKCLEIYECTPLGDDILQWVRTRVEEVNFSEPEQQRTPRSPAYIYA</sequence>
<evidence type="ECO:0000256" key="1">
    <source>
        <dbReference type="SAM" id="Coils"/>
    </source>
</evidence>
<accession>A0A4Y7PKF0</accession>
<dbReference type="SUPFAM" id="SSF81383">
    <property type="entry name" value="F-box domain"/>
    <property type="match status" value="1"/>
</dbReference>
<dbReference type="SUPFAM" id="SSF52047">
    <property type="entry name" value="RNI-like"/>
    <property type="match status" value="1"/>
</dbReference>
<dbReference type="STRING" id="50990.A0A4Y7PKF0"/>
<dbReference type="AlphaFoldDB" id="A0A4Y7PKF0"/>
<name>A0A4Y7PKF0_9AGAM</name>
<keyword evidence="3" id="KW-1185">Reference proteome</keyword>
<feature type="coiled-coil region" evidence="1">
    <location>
        <begin position="15"/>
        <end position="67"/>
    </location>
</feature>
<proteinExistence type="predicted"/>
<reference evidence="2 3" key="1">
    <citation type="submission" date="2018-06" db="EMBL/GenBank/DDBJ databases">
        <title>A transcriptomic atlas of mushroom development highlights an independent origin of complex multicellularity.</title>
        <authorList>
            <consortium name="DOE Joint Genome Institute"/>
            <person name="Krizsan K."/>
            <person name="Almasi E."/>
            <person name="Merenyi Z."/>
            <person name="Sahu N."/>
            <person name="Viragh M."/>
            <person name="Koszo T."/>
            <person name="Mondo S."/>
            <person name="Kiss B."/>
            <person name="Balint B."/>
            <person name="Kues U."/>
            <person name="Barry K."/>
            <person name="Hegedus J.C."/>
            <person name="Henrissat B."/>
            <person name="Johnson J."/>
            <person name="Lipzen A."/>
            <person name="Ohm R."/>
            <person name="Nagy I."/>
            <person name="Pangilinan J."/>
            <person name="Yan J."/>
            <person name="Xiong Y."/>
            <person name="Grigoriev I.V."/>
            <person name="Hibbett D.S."/>
            <person name="Nagy L.G."/>
        </authorList>
    </citation>
    <scope>NUCLEOTIDE SEQUENCE [LARGE SCALE GENOMIC DNA]</scope>
    <source>
        <strain evidence="2 3">SZMC22713</strain>
    </source>
</reference>
<protein>
    <submittedName>
        <fullName evidence="2">Uncharacterized protein</fullName>
    </submittedName>
</protein>
<dbReference type="OrthoDB" id="3208947at2759"/>
<dbReference type="VEuPathDB" id="FungiDB:BD410DRAFT_902302"/>
<dbReference type="Proteomes" id="UP000294933">
    <property type="component" value="Unassembled WGS sequence"/>
</dbReference>
<evidence type="ECO:0000313" key="3">
    <source>
        <dbReference type="Proteomes" id="UP000294933"/>
    </source>
</evidence>
<organism evidence="2 3">
    <name type="scientific">Rickenella mellea</name>
    <dbReference type="NCBI Taxonomy" id="50990"/>
    <lineage>
        <taxon>Eukaryota</taxon>
        <taxon>Fungi</taxon>
        <taxon>Dikarya</taxon>
        <taxon>Basidiomycota</taxon>
        <taxon>Agaricomycotina</taxon>
        <taxon>Agaricomycetes</taxon>
        <taxon>Hymenochaetales</taxon>
        <taxon>Rickenellaceae</taxon>
        <taxon>Rickenella</taxon>
    </lineage>
</organism>
<keyword evidence="1" id="KW-0175">Coiled coil</keyword>
<evidence type="ECO:0000313" key="2">
    <source>
        <dbReference type="EMBL" id="TDL15954.1"/>
    </source>
</evidence>
<dbReference type="EMBL" id="ML170256">
    <property type="protein sequence ID" value="TDL15954.1"/>
    <property type="molecule type" value="Genomic_DNA"/>
</dbReference>
<gene>
    <name evidence="2" type="ORF">BD410DRAFT_902302</name>
</gene>
<dbReference type="Gene3D" id="3.80.10.10">
    <property type="entry name" value="Ribonuclease Inhibitor"/>
    <property type="match status" value="1"/>
</dbReference>